<proteinExistence type="predicted"/>
<evidence type="ECO:0000256" key="1">
    <source>
        <dbReference type="SAM" id="MobiDB-lite"/>
    </source>
</evidence>
<feature type="compositionally biased region" description="Polar residues" evidence="1">
    <location>
        <begin position="45"/>
        <end position="60"/>
    </location>
</feature>
<dbReference type="Proteomes" id="UP000594262">
    <property type="component" value="Unplaced"/>
</dbReference>
<protein>
    <submittedName>
        <fullName evidence="2">Uncharacterized protein</fullName>
    </submittedName>
</protein>
<name>A0A7M5VBM1_9CNID</name>
<sequence length="168" mass="18719">MATAPLIFDFDTTCFTTSTIAATPIVCATPTPSFSPKRKYRPSSDDTPTQIKRQRLSTTSTKTVEQQNVVSVPTTPLYKNFGNGISLCNNTKTNKFSNIEEILHFLTEEECNTTTTSALDRCNTSTISDDIANELMIELSCKNELPELNNVLFDLKDVLRSSDFDFIL</sequence>
<evidence type="ECO:0000313" key="2">
    <source>
        <dbReference type="EnsemblMetazoa" id="CLYHEMP007790.1"/>
    </source>
</evidence>
<dbReference type="EnsemblMetazoa" id="CLYHEMT007790.1">
    <property type="protein sequence ID" value="CLYHEMP007790.1"/>
    <property type="gene ID" value="CLYHEMG007790"/>
</dbReference>
<feature type="region of interest" description="Disordered" evidence="1">
    <location>
        <begin position="32"/>
        <end position="60"/>
    </location>
</feature>
<keyword evidence="3" id="KW-1185">Reference proteome</keyword>
<organism evidence="2 3">
    <name type="scientific">Clytia hemisphaerica</name>
    <dbReference type="NCBI Taxonomy" id="252671"/>
    <lineage>
        <taxon>Eukaryota</taxon>
        <taxon>Metazoa</taxon>
        <taxon>Cnidaria</taxon>
        <taxon>Hydrozoa</taxon>
        <taxon>Hydroidolina</taxon>
        <taxon>Leptothecata</taxon>
        <taxon>Obeliida</taxon>
        <taxon>Clytiidae</taxon>
        <taxon>Clytia</taxon>
    </lineage>
</organism>
<evidence type="ECO:0000313" key="3">
    <source>
        <dbReference type="Proteomes" id="UP000594262"/>
    </source>
</evidence>
<accession>A0A7M5VBM1</accession>
<reference evidence="2" key="1">
    <citation type="submission" date="2021-01" db="UniProtKB">
        <authorList>
            <consortium name="EnsemblMetazoa"/>
        </authorList>
    </citation>
    <scope>IDENTIFICATION</scope>
</reference>
<dbReference type="AlphaFoldDB" id="A0A7M5VBM1"/>